<accession>A0A3P8TS10</accession>
<evidence type="ECO:0000256" key="10">
    <source>
        <dbReference type="ARBA" id="ARBA00023326"/>
    </source>
</evidence>
<dbReference type="AlphaFoldDB" id="A0A3P8TS10"/>
<dbReference type="PROSITE" id="PS50940">
    <property type="entry name" value="CHIT_BIND_II"/>
    <property type="match status" value="1"/>
</dbReference>
<reference evidence="15" key="2">
    <citation type="submission" date="2025-08" db="UniProtKB">
        <authorList>
            <consortium name="Ensembl"/>
        </authorList>
    </citation>
    <scope>IDENTIFICATION</scope>
</reference>
<evidence type="ECO:0000256" key="12">
    <source>
        <dbReference type="SAM" id="SignalP"/>
    </source>
</evidence>
<feature type="region of interest" description="Disordered" evidence="11">
    <location>
        <begin position="427"/>
        <end position="459"/>
    </location>
</feature>
<sequence>MARLIILAGLSLLVCLQIVSSTKLVCYFTNWSQYRPGAGKYLPANVDPNLCTHLIYAFSVISPSNELSTYEWNDDVLYKAFNELKHSNPELKTLLAVGGWNFGTTQFTIMASSAANRQRFIQSSIKFLRLYGFDGLDLDWEYPGARGSPPEDKKRFTVLCQELRDAFEKEAAETRRPRLLLTAAVAAGKGNVDNGYEVAAVTKLLDFANIMTYDLHGAWDPFTGHNSPLYRSSLDEGENIYYNVDFAMKYWRDQGAPLEKILVGFPTYGRTFRTTTGANGVGAPANGPASAGTYTREAGFWSYYEICNFLQRGSVHWIDEQKVPYAIKGNEWVGFDNKQSYEIKVKYLKENKFGGAVVWCLDLDDFAGQFCGQGRYPLISYLRSLLNSDFPSPVTTRPPFTQTESHPSTDDHTSAVSYVTSHAVSTNVTSTTTENTGNTTDATSAVHASTTHTAGSVTTTTTRTTTTAVSGSGFCAGKPDGLYANDKDPRTYYHCSHGHTYIKTCPHTLVFDDRCKCCVWP</sequence>
<reference evidence="15 16" key="1">
    <citation type="submission" date="2018-03" db="EMBL/GenBank/DDBJ databases">
        <title>Finding Nemo's genes: A chromosome-scale reference assembly of the genome of the orange clownfish Amphiprion percula.</title>
        <authorList>
            <person name="Lehmann R."/>
        </authorList>
    </citation>
    <scope>NUCLEOTIDE SEQUENCE</scope>
</reference>
<dbReference type="GO" id="GO:0005576">
    <property type="term" value="C:extracellular region"/>
    <property type="evidence" value="ECO:0007669"/>
    <property type="project" value="InterPro"/>
</dbReference>
<feature type="region of interest" description="Disordered" evidence="11">
    <location>
        <begin position="394"/>
        <end position="414"/>
    </location>
</feature>
<protein>
    <recommendedName>
        <fullName evidence="3">chitinase</fullName>
        <ecNumber evidence="3">3.2.1.14</ecNumber>
    </recommendedName>
</protein>
<evidence type="ECO:0000256" key="11">
    <source>
        <dbReference type="SAM" id="MobiDB-lite"/>
    </source>
</evidence>
<dbReference type="Gene3D" id="3.10.50.10">
    <property type="match status" value="1"/>
</dbReference>
<keyword evidence="9" id="KW-0326">Glycosidase</keyword>
<dbReference type="InterPro" id="IPR017853">
    <property type="entry name" value="GH"/>
</dbReference>
<dbReference type="Pfam" id="PF00704">
    <property type="entry name" value="Glyco_hydro_18"/>
    <property type="match status" value="1"/>
</dbReference>
<dbReference type="InterPro" id="IPR001223">
    <property type="entry name" value="Glyco_hydro18_cat"/>
</dbReference>
<evidence type="ECO:0000256" key="1">
    <source>
        <dbReference type="ARBA" id="ARBA00000822"/>
    </source>
</evidence>
<proteinExistence type="inferred from homology"/>
<keyword evidence="6" id="KW-0378">Hydrolase</keyword>
<dbReference type="PROSITE" id="PS51910">
    <property type="entry name" value="GH18_2"/>
    <property type="match status" value="1"/>
</dbReference>
<dbReference type="GO" id="GO:0008061">
    <property type="term" value="F:chitin binding"/>
    <property type="evidence" value="ECO:0007669"/>
    <property type="project" value="UniProtKB-KW"/>
</dbReference>
<dbReference type="SUPFAM" id="SSF57625">
    <property type="entry name" value="Invertebrate chitin-binding proteins"/>
    <property type="match status" value="1"/>
</dbReference>
<dbReference type="EC" id="3.2.1.14" evidence="3"/>
<dbReference type="CDD" id="cd02872">
    <property type="entry name" value="GH18_chitolectin_chitotriosidase"/>
    <property type="match status" value="1"/>
</dbReference>
<keyword evidence="10" id="KW-0119">Carbohydrate metabolism</keyword>
<dbReference type="SMART" id="SM00494">
    <property type="entry name" value="ChtBD2"/>
    <property type="match status" value="1"/>
</dbReference>
<dbReference type="InterPro" id="IPR002557">
    <property type="entry name" value="Chitin-bd_dom"/>
</dbReference>
<dbReference type="Proteomes" id="UP000265080">
    <property type="component" value="Chromosome 8"/>
</dbReference>
<evidence type="ECO:0000256" key="7">
    <source>
        <dbReference type="ARBA" id="ARBA00023024"/>
    </source>
</evidence>
<comment type="catalytic activity">
    <reaction evidence="1">
        <text>Random endo-hydrolysis of N-acetyl-beta-D-glucosaminide (1-&gt;4)-beta-linkages in chitin and chitodextrins.</text>
        <dbReference type="EC" id="3.2.1.14"/>
    </reaction>
</comment>
<dbReference type="SUPFAM" id="SSF54556">
    <property type="entry name" value="Chitinase insertion domain"/>
    <property type="match status" value="1"/>
</dbReference>
<dbReference type="GO" id="GO:0008843">
    <property type="term" value="F:endochitinase activity"/>
    <property type="evidence" value="ECO:0007669"/>
    <property type="project" value="UniProtKB-EC"/>
</dbReference>
<keyword evidence="16" id="KW-1185">Reference proteome</keyword>
<keyword evidence="10" id="KW-0624">Polysaccharide degradation</keyword>
<dbReference type="OMA" id="MVWTLGM"/>
<dbReference type="Gene3D" id="3.20.20.80">
    <property type="entry name" value="Glycosidases"/>
    <property type="match status" value="2"/>
</dbReference>
<evidence type="ECO:0000259" key="13">
    <source>
        <dbReference type="PROSITE" id="PS50940"/>
    </source>
</evidence>
<evidence type="ECO:0000259" key="14">
    <source>
        <dbReference type="PROSITE" id="PS51910"/>
    </source>
</evidence>
<evidence type="ECO:0000256" key="3">
    <source>
        <dbReference type="ARBA" id="ARBA00012729"/>
    </source>
</evidence>
<dbReference type="Pfam" id="PF01607">
    <property type="entry name" value="CBM_14"/>
    <property type="match status" value="1"/>
</dbReference>
<evidence type="ECO:0000256" key="4">
    <source>
        <dbReference type="ARBA" id="ARBA00022669"/>
    </source>
</evidence>
<dbReference type="PANTHER" id="PTHR11177">
    <property type="entry name" value="CHITINASE"/>
    <property type="match status" value="1"/>
</dbReference>
<dbReference type="InterPro" id="IPR011583">
    <property type="entry name" value="Chitinase_II/V-like_cat"/>
</dbReference>
<dbReference type="SMART" id="SM00636">
    <property type="entry name" value="Glyco_18"/>
    <property type="match status" value="1"/>
</dbReference>
<feature type="compositionally biased region" description="Polar residues" evidence="11">
    <location>
        <begin position="394"/>
        <end position="406"/>
    </location>
</feature>
<organism evidence="15 16">
    <name type="scientific">Amphiprion percula</name>
    <name type="common">Orange clownfish</name>
    <name type="synonym">Lutjanus percula</name>
    <dbReference type="NCBI Taxonomy" id="161767"/>
    <lineage>
        <taxon>Eukaryota</taxon>
        <taxon>Metazoa</taxon>
        <taxon>Chordata</taxon>
        <taxon>Craniata</taxon>
        <taxon>Vertebrata</taxon>
        <taxon>Euteleostomi</taxon>
        <taxon>Actinopterygii</taxon>
        <taxon>Neopterygii</taxon>
        <taxon>Teleostei</taxon>
        <taxon>Neoteleostei</taxon>
        <taxon>Acanthomorphata</taxon>
        <taxon>Ovalentaria</taxon>
        <taxon>Pomacentridae</taxon>
        <taxon>Amphiprion</taxon>
    </lineage>
</organism>
<dbReference type="GO" id="GO:0000272">
    <property type="term" value="P:polysaccharide catabolic process"/>
    <property type="evidence" value="ECO:0007669"/>
    <property type="project" value="UniProtKB-KW"/>
</dbReference>
<evidence type="ECO:0000256" key="8">
    <source>
        <dbReference type="ARBA" id="ARBA00023157"/>
    </source>
</evidence>
<dbReference type="SUPFAM" id="SSF51445">
    <property type="entry name" value="(Trans)glycosidases"/>
    <property type="match status" value="1"/>
</dbReference>
<dbReference type="STRING" id="161767.ENSAPEP00000027401"/>
<feature type="chain" id="PRO_5018031455" description="chitinase" evidence="12">
    <location>
        <begin position="22"/>
        <end position="521"/>
    </location>
</feature>
<dbReference type="InterPro" id="IPR001579">
    <property type="entry name" value="Glyco_hydro_18_chit_AS"/>
</dbReference>
<keyword evidence="4" id="KW-0147">Chitin-binding</keyword>
<evidence type="ECO:0000256" key="2">
    <source>
        <dbReference type="ARBA" id="ARBA00009121"/>
    </source>
</evidence>
<evidence type="ECO:0000256" key="5">
    <source>
        <dbReference type="ARBA" id="ARBA00022729"/>
    </source>
</evidence>
<name>A0A3P8TS10_AMPPE</name>
<feature type="signal peptide" evidence="12">
    <location>
        <begin position="1"/>
        <end position="21"/>
    </location>
</feature>
<dbReference type="FunFam" id="3.10.50.10:FF:000001">
    <property type="entry name" value="Chitinase 3-like 1"/>
    <property type="match status" value="1"/>
</dbReference>
<dbReference type="GeneTree" id="ENSGT00940000162989"/>
<evidence type="ECO:0000256" key="6">
    <source>
        <dbReference type="ARBA" id="ARBA00022801"/>
    </source>
</evidence>
<dbReference type="Ensembl" id="ENSAPET00000028130.1">
    <property type="protein sequence ID" value="ENSAPEP00000027401.1"/>
    <property type="gene ID" value="ENSAPEG00000019467.1"/>
</dbReference>
<dbReference type="PROSITE" id="PS01095">
    <property type="entry name" value="GH18_1"/>
    <property type="match status" value="1"/>
</dbReference>
<comment type="similarity">
    <text evidence="2">Belongs to the glycosyl hydrolase 18 family. Chitinase class II subfamily.</text>
</comment>
<keyword evidence="5 12" id="KW-0732">Signal</keyword>
<dbReference type="FunFam" id="3.20.20.80:FF:000007">
    <property type="entry name" value="Acidic mammalian chitinase"/>
    <property type="match status" value="1"/>
</dbReference>
<keyword evidence="8" id="KW-1015">Disulfide bond</keyword>
<evidence type="ECO:0000313" key="15">
    <source>
        <dbReference type="Ensembl" id="ENSAPEP00000027401.1"/>
    </source>
</evidence>
<evidence type="ECO:0000313" key="16">
    <source>
        <dbReference type="Proteomes" id="UP000265080"/>
    </source>
</evidence>
<dbReference type="InterPro" id="IPR029070">
    <property type="entry name" value="Chitinase_insertion_sf"/>
</dbReference>
<keyword evidence="7" id="KW-0146">Chitin degradation</keyword>
<dbReference type="PANTHER" id="PTHR11177:SF248">
    <property type="entry name" value="CHITOTRIOSIDASE-1"/>
    <property type="match status" value="1"/>
</dbReference>
<evidence type="ECO:0000256" key="9">
    <source>
        <dbReference type="ARBA" id="ARBA00023295"/>
    </source>
</evidence>
<dbReference type="GO" id="GO:0006032">
    <property type="term" value="P:chitin catabolic process"/>
    <property type="evidence" value="ECO:0007669"/>
    <property type="project" value="UniProtKB-KW"/>
</dbReference>
<feature type="domain" description="Chitin-binding type-2" evidence="13">
    <location>
        <begin position="472"/>
        <end position="521"/>
    </location>
</feature>
<dbReference type="InterPro" id="IPR036508">
    <property type="entry name" value="Chitin-bd_dom_sf"/>
</dbReference>
<reference evidence="15" key="3">
    <citation type="submission" date="2025-09" db="UniProtKB">
        <authorList>
            <consortium name="Ensembl"/>
        </authorList>
    </citation>
    <scope>IDENTIFICATION</scope>
</reference>
<dbReference type="InterPro" id="IPR050314">
    <property type="entry name" value="Glycosyl_Hydrlase_18"/>
</dbReference>
<feature type="domain" description="GH18" evidence="14">
    <location>
        <begin position="22"/>
        <end position="389"/>
    </location>
</feature>